<accession>A0A2W5UJP6</accession>
<protein>
    <recommendedName>
        <fullName evidence="4">Suppressor of fused-like domain-containing protein</fullName>
    </recommendedName>
</protein>
<feature type="region of interest" description="Disordered" evidence="1">
    <location>
        <begin position="41"/>
        <end position="63"/>
    </location>
</feature>
<evidence type="ECO:0008006" key="4">
    <source>
        <dbReference type="Google" id="ProtNLM"/>
    </source>
</evidence>
<evidence type="ECO:0000256" key="1">
    <source>
        <dbReference type="SAM" id="MobiDB-lite"/>
    </source>
</evidence>
<dbReference type="Proteomes" id="UP000249432">
    <property type="component" value="Unassembled WGS sequence"/>
</dbReference>
<proteinExistence type="predicted"/>
<reference evidence="2 3" key="1">
    <citation type="submission" date="2017-08" db="EMBL/GenBank/DDBJ databases">
        <title>Infants hospitalized years apart are colonized by the same room-sourced microbial strains.</title>
        <authorList>
            <person name="Brooks B."/>
            <person name="Olm M.R."/>
            <person name="Firek B.A."/>
            <person name="Baker R."/>
            <person name="Thomas B.C."/>
            <person name="Morowitz M.J."/>
            <person name="Banfield J.F."/>
        </authorList>
    </citation>
    <scope>NUCLEOTIDE SEQUENCE [LARGE SCALE GENOMIC DNA]</scope>
    <source>
        <strain evidence="2">S2_003_000_R1_3</strain>
    </source>
</reference>
<organism evidence="2 3">
    <name type="scientific">Corynebacterium kroppenstedtii</name>
    <dbReference type="NCBI Taxonomy" id="161879"/>
    <lineage>
        <taxon>Bacteria</taxon>
        <taxon>Bacillati</taxon>
        <taxon>Actinomycetota</taxon>
        <taxon>Actinomycetes</taxon>
        <taxon>Mycobacteriales</taxon>
        <taxon>Corynebacteriaceae</taxon>
        <taxon>Corynebacterium</taxon>
    </lineage>
</organism>
<sequence length="233" mass="24830">MNLLEAQTWLESILPGETHWTSIKASPDSPPFTVTSLLINDDGTAEPVDPANNNEEQPRGRHAKVTDDLRQTLACTADAAQYSTGLTSPDGMDVRAELLAVGLARPGEMGQLVAAAATMLSEEGSGRLAQPGTFLPGLGAMVNPAFTTKHGLLVVPYIWPKGVPTVTEHPDLTTADGQPVNPTHPGRMTLIAQIIMLTEQEFLHGMTHGIDSLQTRLAEGGADLRDLRRASVI</sequence>
<dbReference type="AlphaFoldDB" id="A0A2W5UJP6"/>
<comment type="caution">
    <text evidence="2">The sequence shown here is derived from an EMBL/GenBank/DDBJ whole genome shotgun (WGS) entry which is preliminary data.</text>
</comment>
<evidence type="ECO:0000313" key="3">
    <source>
        <dbReference type="Proteomes" id="UP000249432"/>
    </source>
</evidence>
<evidence type="ECO:0000313" key="2">
    <source>
        <dbReference type="EMBL" id="PZR03504.1"/>
    </source>
</evidence>
<gene>
    <name evidence="2" type="ORF">DI525_09860</name>
</gene>
<name>A0A2W5UJP6_9CORY</name>
<dbReference type="EMBL" id="QFRA01000037">
    <property type="protein sequence ID" value="PZR03504.1"/>
    <property type="molecule type" value="Genomic_DNA"/>
</dbReference>
<dbReference type="RefSeq" id="WP_303735530.1">
    <property type="nucleotide sequence ID" value="NZ_CAKZHK010000004.1"/>
</dbReference>